<comment type="caution">
    <text evidence="7">The sequence shown here is derived from an EMBL/GenBank/DDBJ whole genome shotgun (WGS) entry which is preliminary data.</text>
</comment>
<dbReference type="Pfam" id="PF25024">
    <property type="entry name" value="EGF_TEN"/>
    <property type="match status" value="1"/>
</dbReference>
<name>A0AAN7U0T4_9MYCE</name>
<dbReference type="SUPFAM" id="SSF81296">
    <property type="entry name" value="E set domains"/>
    <property type="match status" value="1"/>
</dbReference>
<feature type="region of interest" description="Disordered" evidence="3">
    <location>
        <begin position="1255"/>
        <end position="1278"/>
    </location>
</feature>
<feature type="domain" description="EGF-like" evidence="6">
    <location>
        <begin position="813"/>
        <end position="847"/>
    </location>
</feature>
<feature type="compositionally biased region" description="Basic and acidic residues" evidence="3">
    <location>
        <begin position="1413"/>
        <end position="1426"/>
    </location>
</feature>
<dbReference type="PROSITE" id="PS01186">
    <property type="entry name" value="EGF_2"/>
    <property type="match status" value="1"/>
</dbReference>
<protein>
    <recommendedName>
        <fullName evidence="6">EGF-like domain-containing protein</fullName>
    </recommendedName>
</protein>
<dbReference type="InterPro" id="IPR000742">
    <property type="entry name" value="EGF"/>
</dbReference>
<feature type="disulfide bond" evidence="2">
    <location>
        <begin position="1247"/>
        <end position="1256"/>
    </location>
</feature>
<keyword evidence="4" id="KW-0472">Membrane</keyword>
<feature type="disulfide bond" evidence="2">
    <location>
        <begin position="668"/>
        <end position="678"/>
    </location>
</feature>
<feature type="domain" description="EGF-like" evidence="6">
    <location>
        <begin position="886"/>
        <end position="920"/>
    </location>
</feature>
<dbReference type="SUPFAM" id="SSF52058">
    <property type="entry name" value="L domain-like"/>
    <property type="match status" value="1"/>
</dbReference>
<dbReference type="InterPro" id="IPR032675">
    <property type="entry name" value="LRR_dom_sf"/>
</dbReference>
<dbReference type="PROSITE" id="PS50026">
    <property type="entry name" value="EGF_3"/>
    <property type="match status" value="6"/>
</dbReference>
<dbReference type="PRINTS" id="PR00011">
    <property type="entry name" value="EGFLAMININ"/>
</dbReference>
<dbReference type="InterPro" id="IPR054484">
    <property type="entry name" value="ComC_SSD"/>
</dbReference>
<reference evidence="7 8" key="1">
    <citation type="submission" date="2023-11" db="EMBL/GenBank/DDBJ databases">
        <title>Dfirmibasis_genome.</title>
        <authorList>
            <person name="Edelbroek B."/>
            <person name="Kjellin J."/>
            <person name="Jerlstrom-Hultqvist J."/>
            <person name="Soderbom F."/>
        </authorList>
    </citation>
    <scope>NUCLEOTIDE SEQUENCE [LARGE SCALE GENOMIC DNA]</scope>
    <source>
        <strain evidence="7 8">TNS-C-14</strain>
    </source>
</reference>
<feature type="domain" description="EGF-like" evidence="6">
    <location>
        <begin position="664"/>
        <end position="697"/>
    </location>
</feature>
<feature type="disulfide bond" evidence="2">
    <location>
        <begin position="687"/>
        <end position="696"/>
    </location>
</feature>
<feature type="domain" description="EGF-like" evidence="6">
    <location>
        <begin position="1032"/>
        <end position="1066"/>
    </location>
</feature>
<evidence type="ECO:0000256" key="3">
    <source>
        <dbReference type="SAM" id="MobiDB-lite"/>
    </source>
</evidence>
<comment type="caution">
    <text evidence="2">Lacks conserved residue(s) required for the propagation of feature annotation.</text>
</comment>
<feature type="disulfide bond" evidence="2">
    <location>
        <begin position="1056"/>
        <end position="1065"/>
    </location>
</feature>
<accession>A0AAN7U0T4</accession>
<feature type="disulfide bond" evidence="2">
    <location>
        <begin position="1228"/>
        <end position="1238"/>
    </location>
</feature>
<dbReference type="InterPro" id="IPR013111">
    <property type="entry name" value="EGF_extracell"/>
</dbReference>
<evidence type="ECO:0000256" key="1">
    <source>
        <dbReference type="ARBA" id="ARBA00023157"/>
    </source>
</evidence>
<dbReference type="PROSITE" id="PS00022">
    <property type="entry name" value="EGF_1"/>
    <property type="match status" value="7"/>
</dbReference>
<dbReference type="Gene3D" id="2.60.40.10">
    <property type="entry name" value="Immunoglobulins"/>
    <property type="match status" value="1"/>
</dbReference>
<feature type="domain" description="EGF-like" evidence="6">
    <location>
        <begin position="1224"/>
        <end position="1257"/>
    </location>
</feature>
<evidence type="ECO:0000259" key="6">
    <source>
        <dbReference type="PROSITE" id="PS50026"/>
    </source>
</evidence>
<proteinExistence type="predicted"/>
<dbReference type="Gene3D" id="2.10.25.10">
    <property type="entry name" value="Laminin"/>
    <property type="match status" value="6"/>
</dbReference>
<feature type="disulfide bond" evidence="2">
    <location>
        <begin position="837"/>
        <end position="846"/>
    </location>
</feature>
<feature type="chain" id="PRO_5043014122" description="EGF-like domain-containing protein" evidence="5">
    <location>
        <begin position="27"/>
        <end position="1574"/>
    </location>
</feature>
<organism evidence="7 8">
    <name type="scientific">Dictyostelium firmibasis</name>
    <dbReference type="NCBI Taxonomy" id="79012"/>
    <lineage>
        <taxon>Eukaryota</taxon>
        <taxon>Amoebozoa</taxon>
        <taxon>Evosea</taxon>
        <taxon>Eumycetozoa</taxon>
        <taxon>Dictyostelia</taxon>
        <taxon>Dictyosteliales</taxon>
        <taxon>Dictyosteliaceae</taxon>
        <taxon>Dictyostelium</taxon>
    </lineage>
</organism>
<dbReference type="InterPro" id="IPR013783">
    <property type="entry name" value="Ig-like_fold"/>
</dbReference>
<dbReference type="Gene3D" id="3.80.10.10">
    <property type="entry name" value="Ribonuclease Inhibitor"/>
    <property type="match status" value="1"/>
</dbReference>
<keyword evidence="4" id="KW-1133">Transmembrane helix</keyword>
<gene>
    <name evidence="7" type="ORF">RB653_010238</name>
</gene>
<feature type="transmembrane region" description="Helical" evidence="4">
    <location>
        <begin position="1521"/>
        <end position="1545"/>
    </location>
</feature>
<keyword evidence="2" id="KW-0245">EGF-like domain</keyword>
<dbReference type="InterPro" id="IPR002909">
    <property type="entry name" value="IPT_dom"/>
</dbReference>
<dbReference type="Pfam" id="PF22933">
    <property type="entry name" value="ComC_SSD"/>
    <property type="match status" value="1"/>
</dbReference>
<dbReference type="PANTHER" id="PTHR24032">
    <property type="entry name" value="EGF-LIKE DOMAIN-CONTAINING PROTEIN-RELATED-RELATED"/>
    <property type="match status" value="1"/>
</dbReference>
<dbReference type="PANTHER" id="PTHR24032:SF20">
    <property type="entry name" value="EGF-LIKE DOMAIN-CONTAINING PROTEIN"/>
    <property type="match status" value="1"/>
</dbReference>
<evidence type="ECO:0000313" key="8">
    <source>
        <dbReference type="Proteomes" id="UP001344447"/>
    </source>
</evidence>
<dbReference type="InterPro" id="IPR014756">
    <property type="entry name" value="Ig_E-set"/>
</dbReference>
<keyword evidence="4" id="KW-0812">Transmembrane</keyword>
<feature type="signal peptide" evidence="5">
    <location>
        <begin position="1"/>
        <end position="26"/>
    </location>
</feature>
<keyword evidence="5" id="KW-0732">Signal</keyword>
<keyword evidence="1 2" id="KW-1015">Disulfide bond</keyword>
<evidence type="ECO:0000313" key="7">
    <source>
        <dbReference type="EMBL" id="KAK5574983.1"/>
    </source>
</evidence>
<dbReference type="Pfam" id="PF07974">
    <property type="entry name" value="EGF_2"/>
    <property type="match status" value="4"/>
</dbReference>
<feature type="domain" description="EGF-like" evidence="6">
    <location>
        <begin position="959"/>
        <end position="993"/>
    </location>
</feature>
<dbReference type="InterPro" id="IPR053331">
    <property type="entry name" value="EGF-like_comC"/>
</dbReference>
<dbReference type="CDD" id="cd00603">
    <property type="entry name" value="IPT_PCSR"/>
    <property type="match status" value="1"/>
</dbReference>
<feature type="region of interest" description="Disordered" evidence="3">
    <location>
        <begin position="1407"/>
        <end position="1431"/>
    </location>
</feature>
<evidence type="ECO:0000256" key="4">
    <source>
        <dbReference type="SAM" id="Phobius"/>
    </source>
</evidence>
<dbReference type="EMBL" id="JAVFKY010000006">
    <property type="protein sequence ID" value="KAK5574983.1"/>
    <property type="molecule type" value="Genomic_DNA"/>
</dbReference>
<evidence type="ECO:0000256" key="5">
    <source>
        <dbReference type="SAM" id="SignalP"/>
    </source>
</evidence>
<sequence>MKYCINNLLLLLVLTTTLFFIKISNAIIRDEYNCAVGFLRAHGNYTFLTANDDSSYLGLENVLCDGNSFKCLGNYIVSVNLYSKEDVDPISVGYFNCFFNLSSITLDNFLIDLSLLNNDKNYFNSLNPFHSAPSVSIINPRIFLEFKASPYLSSLYISFNRKFDFQQLSYGFANISNLVMIDNYLTGGLQNITIVRNGYYPTSFPRSLYVSYSFKKYYHLLPKLIYSFSELFSKNLPDFTGYKNILKFKLDLQNHFEIDSIIYFKNYTGIDDIEITTRDLSILTNQSCFFDTNGLMGAKKLKLKIGIDSIKEEKSWGNYPFLTDIELTTVRSFTLIPTGSFQFKNLPPLLTNFKISGSNFSDIVYAFSLLKNVSTIDISDNLITSKLPEYHNLNKTKNLNLSNNSITGSIPQSYCTIPNINFSNNNLNGLIPNCFICFMKNNLENNFLGNNFTNKDSMNNYCGVIEPSLRIDGDMIYLEGKNLGFDSNSISSTPYIPWKMEIASTRFSAIYQGSQYQLFDIYFQIPNVLLKARATQIKPYVAMATVFSNNTVIFVGTDFTYDKTLVSINVSSYYCNVISTTFSRIECILSNEIEVIASSTSEILVIDNNIDNLSTLTAATDGMSIILGDNMKTVVRIQSNSSSQPLESHISINYDPSNNGTNTQIIPCPEDCNNNGLCISKTGICQCNNGFQGTNCSSVVDPGVPCPTSNSSLVCSGFGTCNSINGYCTCFVFHNGHDCSLTQCIDPSCSGFGYCNTTNGQCKCDSSHQGTVCSLPFVQCPTSNNADCNGYGNCNNQTGICACDTGRVGSDCRGILCTIPNCSGHGYCDNIIGKCNCDSSHQGDGCEMELISCPTSNKAICSGSGTCNNQTGICTCDSGRIGSDCSGIQCFVPNCSGHGYCDNIIGKCNCDSSHQGDGCEMELISCPTSNKAICSGSGTCNNQTGICTCDTGRVGNDCSGILCTIPNCSGHGYCDNIIGKCNCDSSHQGDGCEMELISCPTSNKAICSGSGTCNNQTGICTCDSGRIGSDCNGIQCFVPNCNGYGTCNTINGQCMCDSSHQGVDCELNYKVCPIGGSNKTECSGIGLCNNQTGECLCDKGAAYSDCSGILCSVNCYNDGVCNLDSGKCKCTANWKSDDCSIPIHYLSSIDPCTTSGGQVTIYGWFSTQHTNLSVTIGGLECVLLQTTENTIICQIGAGLGTKDVNITQNGSSFIGKNKFQYISTVYKCPKDCSNHGTCDSSVGVCNCNSEYTGFDCSSPRPQTSSSTTTGGDNNKQDIPVSKTEVNIETGAAAINNQDVSYEISIISLVELDYNGNVVKTSDLKNKKWNITVDPSNTNIYQFSQSIDNLSNITYIIEEVVGSSKKYTFAGMNLEIDQGGLKISVSIKNYQYESALNTLQLRFLSSAGESSNNDSKENNSCNEHEAESDTSNIDPNLTLNYISISKNSKILSGRFINKVVSDGRSTFMSTETVKDLSSPTKIVVGLNLPHCSTECFIDPDFSVLVSPNFESSCGNSDSKRVWLIPVAVVVPVVCFSILILGSILIYRKHRYSIRLFAMKKSFSLKQRVKLRSFKK</sequence>
<dbReference type="SMART" id="SM00181">
    <property type="entry name" value="EGF"/>
    <property type="match status" value="13"/>
</dbReference>
<feature type="disulfide bond" evidence="2">
    <location>
        <begin position="910"/>
        <end position="919"/>
    </location>
</feature>
<evidence type="ECO:0000256" key="2">
    <source>
        <dbReference type="PROSITE-ProRule" id="PRU00076"/>
    </source>
</evidence>
<keyword evidence="8" id="KW-1185">Reference proteome</keyword>
<feature type="disulfide bond" evidence="2">
    <location>
        <begin position="983"/>
        <end position="992"/>
    </location>
</feature>
<dbReference type="Pfam" id="PF01833">
    <property type="entry name" value="TIG"/>
    <property type="match status" value="1"/>
</dbReference>
<dbReference type="Proteomes" id="UP001344447">
    <property type="component" value="Unassembled WGS sequence"/>
</dbReference>